<dbReference type="GO" id="GO:0009074">
    <property type="term" value="P:aromatic amino acid family catabolic process"/>
    <property type="evidence" value="ECO:0007669"/>
    <property type="project" value="TreeGrafter"/>
</dbReference>
<accession>A0A9W9JZS0</accession>
<name>A0A9W9JZS0_9EURO</name>
<sequence>MASLTVTDIRRLRLDSTPISKTVAPSVSADDFKSINSRRKPRSKKFDHHFSFECRAFNGSALKKSASVASSKKIISLGTGRPTADYYPWKMLAFESLTPALKESADQVSTDSPELQTVTKQDCDYNLALALNYGGAMGSPHLLRFFSEHTEMVHNPPYQDWDICLTAGATSAMEIAYRIFCNRGDNILMEDYTYPGTIEGASQLDLHICGVPIDAEGASADFLRKVLETWHLSRGAKPTIFYTIPYGHNPTGVTQSVTRRREIYQIAEEHDLIIIEDDPYYFLNMGSRAADISSNDTRIPTYLSIDTSGRVVRLDSTSKILAPGLRAGWVTASAQVIQKFIAYQEVSTVAVSGPSQLMLWKLLDETWGHEGFFTWLNNLSLEYRVRRDIMVGACELYLPKDICSWVDPVCGMFLWIELDWEKHPRFKHKDQLAQRASPAELVDIEQNILSASLANGVQVTKGSLFKCDKNALSKMHFRMTFAAAAKGDLEEGVKLFADAVKKEFALNL</sequence>
<dbReference type="OrthoDB" id="691673at2759"/>
<comment type="similarity">
    <text evidence="2">Belongs to the class-I pyridoxal-phosphate-dependent aminotransferase family.</text>
</comment>
<keyword evidence="3" id="KW-0032">Aminotransferase</keyword>
<evidence type="ECO:0000256" key="4">
    <source>
        <dbReference type="ARBA" id="ARBA00022679"/>
    </source>
</evidence>
<dbReference type="GO" id="GO:0019878">
    <property type="term" value="P:lysine biosynthetic process via aminoadipic acid"/>
    <property type="evidence" value="ECO:0007669"/>
    <property type="project" value="TreeGrafter"/>
</dbReference>
<dbReference type="GO" id="GO:0006571">
    <property type="term" value="P:tyrosine biosynthetic process"/>
    <property type="evidence" value="ECO:0007669"/>
    <property type="project" value="TreeGrafter"/>
</dbReference>
<dbReference type="GO" id="GO:0008793">
    <property type="term" value="F:aromatic-amino-acid transaminase activity"/>
    <property type="evidence" value="ECO:0007669"/>
    <property type="project" value="TreeGrafter"/>
</dbReference>
<dbReference type="PANTHER" id="PTHR42790">
    <property type="entry name" value="AMINOTRANSFERASE"/>
    <property type="match status" value="1"/>
</dbReference>
<dbReference type="InterPro" id="IPR004839">
    <property type="entry name" value="Aminotransferase_I/II_large"/>
</dbReference>
<evidence type="ECO:0000313" key="8">
    <source>
        <dbReference type="Proteomes" id="UP001149165"/>
    </source>
</evidence>
<keyword evidence="8" id="KW-1185">Reference proteome</keyword>
<evidence type="ECO:0000256" key="2">
    <source>
        <dbReference type="ARBA" id="ARBA00007441"/>
    </source>
</evidence>
<gene>
    <name evidence="7" type="ORF">N7456_010992</name>
</gene>
<dbReference type="AlphaFoldDB" id="A0A9W9JZS0"/>
<dbReference type="InterPro" id="IPR015424">
    <property type="entry name" value="PyrdxlP-dep_Trfase"/>
</dbReference>
<dbReference type="CDD" id="cd00609">
    <property type="entry name" value="AAT_like"/>
    <property type="match status" value="1"/>
</dbReference>
<dbReference type="InterPro" id="IPR050859">
    <property type="entry name" value="Class-I_PLP-dep_aminotransf"/>
</dbReference>
<dbReference type="Gene3D" id="3.40.640.10">
    <property type="entry name" value="Type I PLP-dependent aspartate aminotransferase-like (Major domain)"/>
    <property type="match status" value="1"/>
</dbReference>
<reference evidence="7" key="1">
    <citation type="submission" date="2022-11" db="EMBL/GenBank/DDBJ databases">
        <authorList>
            <person name="Petersen C."/>
        </authorList>
    </citation>
    <scope>NUCLEOTIDE SEQUENCE</scope>
    <source>
        <strain evidence="7">IBT 30069</strain>
    </source>
</reference>
<protein>
    <submittedName>
        <fullName evidence="7">PLP-dependent transferase</fullName>
    </submittedName>
</protein>
<dbReference type="EMBL" id="JAPQKH010000007">
    <property type="protein sequence ID" value="KAJ5087376.1"/>
    <property type="molecule type" value="Genomic_DNA"/>
</dbReference>
<keyword evidence="5" id="KW-0663">Pyridoxal phosphate</keyword>
<dbReference type="GO" id="GO:0047536">
    <property type="term" value="F:2-aminoadipate transaminase activity"/>
    <property type="evidence" value="ECO:0007669"/>
    <property type="project" value="TreeGrafter"/>
</dbReference>
<evidence type="ECO:0000256" key="5">
    <source>
        <dbReference type="ARBA" id="ARBA00022898"/>
    </source>
</evidence>
<feature type="domain" description="Aminotransferase class I/classII large" evidence="6">
    <location>
        <begin position="162"/>
        <end position="493"/>
    </location>
</feature>
<evidence type="ECO:0000256" key="3">
    <source>
        <dbReference type="ARBA" id="ARBA00022576"/>
    </source>
</evidence>
<keyword evidence="4 7" id="KW-0808">Transferase</keyword>
<reference evidence="7" key="2">
    <citation type="journal article" date="2023" name="IMA Fungus">
        <title>Comparative genomic study of the Penicillium genus elucidates a diverse pangenome and 15 lateral gene transfer events.</title>
        <authorList>
            <person name="Petersen C."/>
            <person name="Sorensen T."/>
            <person name="Nielsen M.R."/>
            <person name="Sondergaard T.E."/>
            <person name="Sorensen J.L."/>
            <person name="Fitzpatrick D.A."/>
            <person name="Frisvad J.C."/>
            <person name="Nielsen K.L."/>
        </authorList>
    </citation>
    <scope>NUCLEOTIDE SEQUENCE</scope>
    <source>
        <strain evidence="7">IBT 30069</strain>
    </source>
</reference>
<dbReference type="GO" id="GO:0030170">
    <property type="term" value="F:pyridoxal phosphate binding"/>
    <property type="evidence" value="ECO:0007669"/>
    <property type="project" value="InterPro"/>
</dbReference>
<comment type="cofactor">
    <cofactor evidence="1">
        <name>pyridoxal 5'-phosphate</name>
        <dbReference type="ChEBI" id="CHEBI:597326"/>
    </cofactor>
</comment>
<evidence type="ECO:0000256" key="1">
    <source>
        <dbReference type="ARBA" id="ARBA00001933"/>
    </source>
</evidence>
<comment type="caution">
    <text evidence="7">The sequence shown here is derived from an EMBL/GenBank/DDBJ whole genome shotgun (WGS) entry which is preliminary data.</text>
</comment>
<evidence type="ECO:0000259" key="6">
    <source>
        <dbReference type="Pfam" id="PF00155"/>
    </source>
</evidence>
<dbReference type="PANTHER" id="PTHR42790:SF21">
    <property type="entry name" value="AROMATIC_AMINOADIPATE AMINOTRANSFERASE 1"/>
    <property type="match status" value="1"/>
</dbReference>
<proteinExistence type="inferred from homology"/>
<evidence type="ECO:0000313" key="7">
    <source>
        <dbReference type="EMBL" id="KAJ5087376.1"/>
    </source>
</evidence>
<dbReference type="SUPFAM" id="SSF53383">
    <property type="entry name" value="PLP-dependent transferases"/>
    <property type="match status" value="1"/>
</dbReference>
<organism evidence="7 8">
    <name type="scientific">Penicillium angulare</name>
    <dbReference type="NCBI Taxonomy" id="116970"/>
    <lineage>
        <taxon>Eukaryota</taxon>
        <taxon>Fungi</taxon>
        <taxon>Dikarya</taxon>
        <taxon>Ascomycota</taxon>
        <taxon>Pezizomycotina</taxon>
        <taxon>Eurotiomycetes</taxon>
        <taxon>Eurotiomycetidae</taxon>
        <taxon>Eurotiales</taxon>
        <taxon>Aspergillaceae</taxon>
        <taxon>Penicillium</taxon>
    </lineage>
</organism>
<dbReference type="Proteomes" id="UP001149165">
    <property type="component" value="Unassembled WGS sequence"/>
</dbReference>
<dbReference type="Pfam" id="PF00155">
    <property type="entry name" value="Aminotran_1_2"/>
    <property type="match status" value="1"/>
</dbReference>
<dbReference type="InterPro" id="IPR015421">
    <property type="entry name" value="PyrdxlP-dep_Trfase_major"/>
</dbReference>